<proteinExistence type="predicted"/>
<gene>
    <name evidence="1" type="ORF">OSB1V03_LOCUS13683</name>
</gene>
<evidence type="ECO:0000313" key="1">
    <source>
        <dbReference type="EMBL" id="CAD7633286.1"/>
    </source>
</evidence>
<name>A0A7R9L3I7_9ACAR</name>
<reference evidence="1" key="1">
    <citation type="submission" date="2020-11" db="EMBL/GenBank/DDBJ databases">
        <authorList>
            <person name="Tran Van P."/>
        </authorList>
    </citation>
    <scope>NUCLEOTIDE SEQUENCE</scope>
</reference>
<sequence>KSEAIVGENSSDVSSVLSKVSKLYEETQEAVDNVFSKGLEPFSRTSEFFVKAFKAYSIVEPTTRETKDADKALRTVFGLTSGLLPDTNDSMNTFCEQLKERQEIVHNYVVRKYTFNMICRLAFHLAQNAIHKQNDFYCESPENREEFMRNAIQMKQYDKALAPIRYEFKLNLIAIQDTNLGFSKLRAFC</sequence>
<dbReference type="Proteomes" id="UP000759131">
    <property type="component" value="Unassembled WGS sequence"/>
</dbReference>
<feature type="non-terminal residue" evidence="1">
    <location>
        <position position="189"/>
    </location>
</feature>
<organism evidence="1">
    <name type="scientific">Medioppia subpectinata</name>
    <dbReference type="NCBI Taxonomy" id="1979941"/>
    <lineage>
        <taxon>Eukaryota</taxon>
        <taxon>Metazoa</taxon>
        <taxon>Ecdysozoa</taxon>
        <taxon>Arthropoda</taxon>
        <taxon>Chelicerata</taxon>
        <taxon>Arachnida</taxon>
        <taxon>Acari</taxon>
        <taxon>Acariformes</taxon>
        <taxon>Sarcoptiformes</taxon>
        <taxon>Oribatida</taxon>
        <taxon>Brachypylina</taxon>
        <taxon>Oppioidea</taxon>
        <taxon>Oppiidae</taxon>
        <taxon>Medioppia</taxon>
    </lineage>
</organism>
<dbReference type="EMBL" id="OC867052">
    <property type="protein sequence ID" value="CAD7633286.1"/>
    <property type="molecule type" value="Genomic_DNA"/>
</dbReference>
<accession>A0A7R9L3I7</accession>
<dbReference type="EMBL" id="CAJPIZ010012477">
    <property type="protein sequence ID" value="CAG2113716.1"/>
    <property type="molecule type" value="Genomic_DNA"/>
</dbReference>
<dbReference type="AlphaFoldDB" id="A0A7R9L3I7"/>
<keyword evidence="2" id="KW-1185">Reference proteome</keyword>
<protein>
    <submittedName>
        <fullName evidence="1">Uncharacterized protein</fullName>
    </submittedName>
</protein>
<evidence type="ECO:0000313" key="2">
    <source>
        <dbReference type="Proteomes" id="UP000759131"/>
    </source>
</evidence>